<keyword evidence="2" id="KW-0813">Transport</keyword>
<dbReference type="PANTHER" id="PTHR43394">
    <property type="entry name" value="ATP-DEPENDENT PERMEASE MDL1, MITOCHONDRIAL"/>
    <property type="match status" value="1"/>
</dbReference>
<gene>
    <name evidence="12" type="ORF">MNBD_CHLOROFLEXI01-4442</name>
</gene>
<dbReference type="Pfam" id="PF00664">
    <property type="entry name" value="ABC_membrane"/>
    <property type="match status" value="1"/>
</dbReference>
<evidence type="ECO:0000256" key="5">
    <source>
        <dbReference type="ARBA" id="ARBA00022741"/>
    </source>
</evidence>
<evidence type="ECO:0000259" key="10">
    <source>
        <dbReference type="PROSITE" id="PS50893"/>
    </source>
</evidence>
<organism evidence="12">
    <name type="scientific">hydrothermal vent metagenome</name>
    <dbReference type="NCBI Taxonomy" id="652676"/>
    <lineage>
        <taxon>unclassified sequences</taxon>
        <taxon>metagenomes</taxon>
        <taxon>ecological metagenomes</taxon>
    </lineage>
</organism>
<keyword evidence="4 9" id="KW-0812">Transmembrane</keyword>
<dbReference type="GO" id="GO:0005524">
    <property type="term" value="F:ATP binding"/>
    <property type="evidence" value="ECO:0007669"/>
    <property type="project" value="UniProtKB-KW"/>
</dbReference>
<dbReference type="EMBL" id="UOEU01000419">
    <property type="protein sequence ID" value="VAW33094.1"/>
    <property type="molecule type" value="Genomic_DNA"/>
</dbReference>
<dbReference type="AlphaFoldDB" id="A0A3B0VN69"/>
<evidence type="ECO:0000313" key="12">
    <source>
        <dbReference type="EMBL" id="VAW33094.1"/>
    </source>
</evidence>
<keyword evidence="6 12" id="KW-0067">ATP-binding</keyword>
<keyword evidence="3" id="KW-1003">Cell membrane</keyword>
<evidence type="ECO:0000256" key="1">
    <source>
        <dbReference type="ARBA" id="ARBA00004651"/>
    </source>
</evidence>
<dbReference type="SUPFAM" id="SSF52540">
    <property type="entry name" value="P-loop containing nucleoside triphosphate hydrolases"/>
    <property type="match status" value="1"/>
</dbReference>
<reference evidence="12" key="1">
    <citation type="submission" date="2018-06" db="EMBL/GenBank/DDBJ databases">
        <authorList>
            <person name="Zhirakovskaya E."/>
        </authorList>
    </citation>
    <scope>NUCLEOTIDE SEQUENCE</scope>
</reference>
<evidence type="ECO:0000259" key="11">
    <source>
        <dbReference type="PROSITE" id="PS50929"/>
    </source>
</evidence>
<dbReference type="Gene3D" id="1.20.1560.10">
    <property type="entry name" value="ABC transporter type 1, transmembrane domain"/>
    <property type="match status" value="1"/>
</dbReference>
<dbReference type="InterPro" id="IPR036640">
    <property type="entry name" value="ABC1_TM_sf"/>
</dbReference>
<dbReference type="CDD" id="cd07346">
    <property type="entry name" value="ABC_6TM_exporters"/>
    <property type="match status" value="1"/>
</dbReference>
<evidence type="ECO:0000256" key="3">
    <source>
        <dbReference type="ARBA" id="ARBA00022475"/>
    </source>
</evidence>
<dbReference type="SUPFAM" id="SSF90123">
    <property type="entry name" value="ABC transporter transmembrane region"/>
    <property type="match status" value="1"/>
</dbReference>
<dbReference type="Pfam" id="PF00005">
    <property type="entry name" value="ABC_tran"/>
    <property type="match status" value="1"/>
</dbReference>
<evidence type="ECO:0000256" key="6">
    <source>
        <dbReference type="ARBA" id="ARBA00022840"/>
    </source>
</evidence>
<dbReference type="InterPro" id="IPR039421">
    <property type="entry name" value="Type_1_exporter"/>
</dbReference>
<feature type="transmembrane region" description="Helical" evidence="9">
    <location>
        <begin position="255"/>
        <end position="278"/>
    </location>
</feature>
<dbReference type="InterPro" id="IPR003439">
    <property type="entry name" value="ABC_transporter-like_ATP-bd"/>
</dbReference>
<feature type="transmembrane region" description="Helical" evidence="9">
    <location>
        <begin position="73"/>
        <end position="91"/>
    </location>
</feature>
<dbReference type="GO" id="GO:0005886">
    <property type="term" value="C:plasma membrane"/>
    <property type="evidence" value="ECO:0007669"/>
    <property type="project" value="UniProtKB-SubCell"/>
</dbReference>
<dbReference type="PANTHER" id="PTHR43394:SF1">
    <property type="entry name" value="ATP-BINDING CASSETTE SUB-FAMILY B MEMBER 10, MITOCHONDRIAL"/>
    <property type="match status" value="1"/>
</dbReference>
<accession>A0A3B0VN69</accession>
<feature type="transmembrane region" description="Helical" evidence="9">
    <location>
        <begin position="37"/>
        <end position="58"/>
    </location>
</feature>
<keyword evidence="8 9" id="KW-0472">Membrane</keyword>
<evidence type="ECO:0000256" key="7">
    <source>
        <dbReference type="ARBA" id="ARBA00022989"/>
    </source>
</evidence>
<feature type="domain" description="ABC transmembrane type-1" evidence="11">
    <location>
        <begin position="38"/>
        <end position="319"/>
    </location>
</feature>
<dbReference type="GO" id="GO:0015421">
    <property type="term" value="F:ABC-type oligopeptide transporter activity"/>
    <property type="evidence" value="ECO:0007669"/>
    <property type="project" value="TreeGrafter"/>
</dbReference>
<feature type="domain" description="ABC transporter" evidence="10">
    <location>
        <begin position="352"/>
        <end position="586"/>
    </location>
</feature>
<dbReference type="GO" id="GO:0016887">
    <property type="term" value="F:ATP hydrolysis activity"/>
    <property type="evidence" value="ECO:0007669"/>
    <property type="project" value="InterPro"/>
</dbReference>
<proteinExistence type="predicted"/>
<dbReference type="PROSITE" id="PS50929">
    <property type="entry name" value="ABC_TM1F"/>
    <property type="match status" value="1"/>
</dbReference>
<evidence type="ECO:0000256" key="4">
    <source>
        <dbReference type="ARBA" id="ARBA00022692"/>
    </source>
</evidence>
<dbReference type="FunFam" id="3.40.50.300:FF:000221">
    <property type="entry name" value="Multidrug ABC transporter ATP-binding protein"/>
    <property type="match status" value="1"/>
</dbReference>
<sequence length="610" mass="67858">MAAVLGGLEAEAYDRQYSDKELLKRILAYFRPHRRKVIIVTLCVFLMALAGAALPLIVSNSVGVMADGEDDRLIPLLIGVVFLTGIGNWVLNWIRRQLSSEVIADIIAAMRQDAFQATIQQDISFYDEYSSGRIVSRITSDTQAFGEVIILSTDVINQLAVAIILIAVLFGIEWRLTLLVLAMAPFVALAALTFRKLARRVTQQGSRAMGEVNKAIQEAVTGIRVAKNFRQEQAIYDDFLLVNQQSYRINVRRGFVIANIFPVLNILAGIGTAVLIFFGGRSAVAGAITIAAWYLFVSTIERFWFPVTNLSAFWSQFQAGLSAAERVFALMDVETAVRQTDSQTISHLQGEIRFEHVYFRYSEQEQVLDNFSLTIAPGESVALVGHTGAGKSSIIKLIARYYEFQEGQICIDGRDLRSLDLTAFRHQIGIVSQIPFLFAGTVADNIRYGRPTATDAEIEAMARRIGEGEWLETLPDGLNSQVGERGGRLSMGQRQLVALTRVLVQSPRIFILDEATASVDPFTESQIQQALNLIMANSTAIIIAHRLSTVRTADRIIVLQKGRIIEQGSHEALMKQSGHYAELYDTYFRHQSPKYSETVSKWHRSAKTTP</sequence>
<dbReference type="InterPro" id="IPR027417">
    <property type="entry name" value="P-loop_NTPase"/>
</dbReference>
<dbReference type="Gene3D" id="3.40.50.300">
    <property type="entry name" value="P-loop containing nucleotide triphosphate hydrolases"/>
    <property type="match status" value="1"/>
</dbReference>
<comment type="subcellular location">
    <subcellularLocation>
        <location evidence="1">Cell membrane</location>
        <topology evidence="1">Multi-pass membrane protein</topology>
    </subcellularLocation>
</comment>
<dbReference type="PROSITE" id="PS50893">
    <property type="entry name" value="ABC_TRANSPORTER_2"/>
    <property type="match status" value="1"/>
</dbReference>
<dbReference type="InterPro" id="IPR011527">
    <property type="entry name" value="ABC1_TM_dom"/>
</dbReference>
<feature type="transmembrane region" description="Helical" evidence="9">
    <location>
        <begin position="284"/>
        <end position="305"/>
    </location>
</feature>
<feature type="transmembrane region" description="Helical" evidence="9">
    <location>
        <begin position="148"/>
        <end position="170"/>
    </location>
</feature>
<evidence type="ECO:0000256" key="9">
    <source>
        <dbReference type="SAM" id="Phobius"/>
    </source>
</evidence>
<keyword evidence="7 9" id="KW-1133">Transmembrane helix</keyword>
<protein>
    <submittedName>
        <fullName evidence="12">Heterodimeric efflux ABC transporter, permease/ATP-binding subunit 2</fullName>
    </submittedName>
</protein>
<evidence type="ECO:0000256" key="2">
    <source>
        <dbReference type="ARBA" id="ARBA00022448"/>
    </source>
</evidence>
<name>A0A3B0VN69_9ZZZZ</name>
<keyword evidence="5" id="KW-0547">Nucleotide-binding</keyword>
<evidence type="ECO:0000256" key="8">
    <source>
        <dbReference type="ARBA" id="ARBA00023136"/>
    </source>
</evidence>
<feature type="transmembrane region" description="Helical" evidence="9">
    <location>
        <begin position="176"/>
        <end position="194"/>
    </location>
</feature>
<dbReference type="InterPro" id="IPR003593">
    <property type="entry name" value="AAA+_ATPase"/>
</dbReference>
<dbReference type="SMART" id="SM00382">
    <property type="entry name" value="AAA"/>
    <property type="match status" value="1"/>
</dbReference>